<sequence>VNVELEIVVERPGLYEVTQQVSEIVSGSGVDEGLATIFIRHTSASLIIQENADPSVLEDLQAWMDRSVPQDAQLYAHRAEGPDDMPAHIRAAITTSSVTIPVMNGRMALGTWQGIFLWEHRNGPKQRHIIVSVH</sequence>
<dbReference type="PIRSF" id="PIRSF004681">
    <property type="entry name" value="UCP004681"/>
    <property type="match status" value="1"/>
</dbReference>
<evidence type="ECO:0008006" key="3">
    <source>
        <dbReference type="Google" id="ProtNLM"/>
    </source>
</evidence>
<dbReference type="Gene3D" id="2.60.120.460">
    <property type="entry name" value="YjbQ-like"/>
    <property type="match status" value="1"/>
</dbReference>
<dbReference type="PROSITE" id="PS01314">
    <property type="entry name" value="UPF0047"/>
    <property type="match status" value="1"/>
</dbReference>
<proteinExistence type="inferred from homology"/>
<protein>
    <recommendedName>
        <fullName evidence="3">Secondary thiamine-phosphate synthase enzyme</fullName>
    </recommendedName>
</protein>
<dbReference type="PANTHER" id="PTHR30615">
    <property type="entry name" value="UNCHARACTERIZED PROTEIN YJBQ-RELATED"/>
    <property type="match status" value="1"/>
</dbReference>
<dbReference type="NCBIfam" id="TIGR00149">
    <property type="entry name" value="TIGR00149_YjbQ"/>
    <property type="match status" value="1"/>
</dbReference>
<dbReference type="InterPro" id="IPR001602">
    <property type="entry name" value="UPF0047_YjbQ-like"/>
</dbReference>
<reference evidence="2" key="1">
    <citation type="submission" date="2018-05" db="EMBL/GenBank/DDBJ databases">
        <authorList>
            <person name="Lanie J.A."/>
            <person name="Ng W.-L."/>
            <person name="Kazmierczak K.M."/>
            <person name="Andrzejewski T.M."/>
            <person name="Davidsen T.M."/>
            <person name="Wayne K.J."/>
            <person name="Tettelin H."/>
            <person name="Glass J.I."/>
            <person name="Rusch D."/>
            <person name="Podicherti R."/>
            <person name="Tsui H.-C.T."/>
            <person name="Winkler M.E."/>
        </authorList>
    </citation>
    <scope>NUCLEOTIDE SEQUENCE</scope>
</reference>
<dbReference type="PANTHER" id="PTHR30615:SF8">
    <property type="entry name" value="UPF0047 PROTEIN C4A8.02C"/>
    <property type="match status" value="1"/>
</dbReference>
<dbReference type="Pfam" id="PF01894">
    <property type="entry name" value="YjbQ"/>
    <property type="match status" value="1"/>
</dbReference>
<dbReference type="EMBL" id="UINC01001120">
    <property type="protein sequence ID" value="SUZ71419.1"/>
    <property type="molecule type" value="Genomic_DNA"/>
</dbReference>
<name>A0A381PZI8_9ZZZZ</name>
<evidence type="ECO:0000256" key="1">
    <source>
        <dbReference type="ARBA" id="ARBA00005534"/>
    </source>
</evidence>
<feature type="non-terminal residue" evidence="2">
    <location>
        <position position="1"/>
    </location>
</feature>
<dbReference type="AlphaFoldDB" id="A0A381PZI8"/>
<comment type="similarity">
    <text evidence="1">Belongs to the UPF0047 family.</text>
</comment>
<evidence type="ECO:0000313" key="2">
    <source>
        <dbReference type="EMBL" id="SUZ71419.1"/>
    </source>
</evidence>
<dbReference type="InterPro" id="IPR035917">
    <property type="entry name" value="YjbQ-like_sf"/>
</dbReference>
<gene>
    <name evidence="2" type="ORF">METZ01_LOCUS24273</name>
</gene>
<organism evidence="2">
    <name type="scientific">marine metagenome</name>
    <dbReference type="NCBI Taxonomy" id="408172"/>
    <lineage>
        <taxon>unclassified sequences</taxon>
        <taxon>metagenomes</taxon>
        <taxon>ecological metagenomes</taxon>
    </lineage>
</organism>
<dbReference type="SUPFAM" id="SSF111038">
    <property type="entry name" value="YjbQ-like"/>
    <property type="match status" value="1"/>
</dbReference>
<accession>A0A381PZI8</accession>